<dbReference type="SUPFAM" id="SSF52540">
    <property type="entry name" value="P-loop containing nucleoside triphosphate hydrolases"/>
    <property type="match status" value="1"/>
</dbReference>
<comment type="similarity">
    <text evidence="1">Belongs to the GSP E family.</text>
</comment>
<sequence>MSFSGGIQTVQARQVEVVTRLLGETVGPLLLAADVTDIVLNDDGTLWVTRLGQDSAPVGAMAAHEAEALIAATARTLNTVVTRQSPIVEGELLIDGSRFEGIIPPVVTRPIFAIRKKASAVFTLGQYVERGLMTRRQRRLIEKAICQRRNLLVCGSTGSGKTTLGNAILAAIDELTPAHRIIGIEDTRELQCSARNAVFMRATETVTIRQLLRAALRLFPDRIIVGEVRGAEAFDLLMAWNTGHPGGLCTVHSDISHPRAALTRLEILVSLATTAPMQRLIGEAVHLILCVERCPDGTRRVSQLVSVEGFDDSDYVLRPLSDLDQEEPFP</sequence>
<proteinExistence type="inferred from homology"/>
<geneLocation type="plasmid" evidence="3 4">
    <name>pTT6-1</name>
</geneLocation>
<reference evidence="3" key="1">
    <citation type="submission" date="2021-02" db="EMBL/GenBank/DDBJ databases">
        <title>Skermanella TT6 skin isolate.</title>
        <authorList>
            <person name="Lee K."/>
            <person name="Ganzorig M."/>
        </authorList>
    </citation>
    <scope>NUCLEOTIDE SEQUENCE</scope>
    <source>
        <strain evidence="3">TT6</strain>
    </source>
</reference>
<dbReference type="CDD" id="cd01130">
    <property type="entry name" value="VirB11-like_ATPase"/>
    <property type="match status" value="1"/>
</dbReference>
<evidence type="ECO:0000313" key="3">
    <source>
        <dbReference type="EMBL" id="QQP93234.1"/>
    </source>
</evidence>
<dbReference type="InterPro" id="IPR001482">
    <property type="entry name" value="T2SS/T4SS_dom"/>
</dbReference>
<gene>
    <name evidence="3" type="primary">trbB</name>
    <name evidence="3" type="ORF">IGS68_29375</name>
</gene>
<dbReference type="InterPro" id="IPR014149">
    <property type="entry name" value="Conjug-transfer_TrbB"/>
</dbReference>
<keyword evidence="3" id="KW-0614">Plasmid</keyword>
<dbReference type="PANTHER" id="PTHR30486:SF6">
    <property type="entry name" value="TYPE IV PILUS RETRACTATION ATPASE PILT"/>
    <property type="match status" value="1"/>
</dbReference>
<dbReference type="PANTHER" id="PTHR30486">
    <property type="entry name" value="TWITCHING MOTILITY PROTEIN PILT"/>
    <property type="match status" value="1"/>
</dbReference>
<accession>A0ABX7BGM9</accession>
<keyword evidence="4" id="KW-1185">Reference proteome</keyword>
<feature type="domain" description="Bacterial type II secretion system protein E" evidence="2">
    <location>
        <begin position="102"/>
        <end position="289"/>
    </location>
</feature>
<dbReference type="NCBIfam" id="TIGR02782">
    <property type="entry name" value="TrbB_P"/>
    <property type="match status" value="1"/>
</dbReference>
<evidence type="ECO:0000256" key="1">
    <source>
        <dbReference type="ARBA" id="ARBA00006611"/>
    </source>
</evidence>
<dbReference type="Proteomes" id="UP000595197">
    <property type="component" value="Plasmid pTT6-1"/>
</dbReference>
<dbReference type="InterPro" id="IPR050921">
    <property type="entry name" value="T4SS_GSP_E_ATPase"/>
</dbReference>
<organism evidence="3 4">
    <name type="scientific">Skermanella cutis</name>
    <dbReference type="NCBI Taxonomy" id="2775420"/>
    <lineage>
        <taxon>Bacteria</taxon>
        <taxon>Pseudomonadati</taxon>
        <taxon>Pseudomonadota</taxon>
        <taxon>Alphaproteobacteria</taxon>
        <taxon>Rhodospirillales</taxon>
        <taxon>Azospirillaceae</taxon>
        <taxon>Skermanella</taxon>
    </lineage>
</organism>
<evidence type="ECO:0000313" key="4">
    <source>
        <dbReference type="Proteomes" id="UP000595197"/>
    </source>
</evidence>
<evidence type="ECO:0000259" key="2">
    <source>
        <dbReference type="Pfam" id="PF00437"/>
    </source>
</evidence>
<dbReference type="Gene3D" id="3.30.450.90">
    <property type="match status" value="1"/>
</dbReference>
<protein>
    <submittedName>
        <fullName evidence="3">P-type conjugative transfer ATPase TrbB</fullName>
    </submittedName>
</protein>
<dbReference type="Pfam" id="PF00437">
    <property type="entry name" value="T2SSE"/>
    <property type="match status" value="1"/>
</dbReference>
<dbReference type="EMBL" id="CP067421">
    <property type="protein sequence ID" value="QQP93234.1"/>
    <property type="molecule type" value="Genomic_DNA"/>
</dbReference>
<name>A0ABX7BGM9_9PROT</name>
<dbReference type="RefSeq" id="WP_201082698.1">
    <property type="nucleotide sequence ID" value="NZ_CP067421.1"/>
</dbReference>
<dbReference type="Gene3D" id="3.40.50.300">
    <property type="entry name" value="P-loop containing nucleotide triphosphate hydrolases"/>
    <property type="match status" value="1"/>
</dbReference>
<dbReference type="InterPro" id="IPR027417">
    <property type="entry name" value="P-loop_NTPase"/>
</dbReference>